<dbReference type="Proteomes" id="UP000234681">
    <property type="component" value="Chromosome 12"/>
</dbReference>
<dbReference type="EMBL" id="CH473973">
    <property type="protein sequence ID" value="EDM14080.1"/>
    <property type="molecule type" value="Genomic_DNA"/>
</dbReference>
<sequence>MLWSPGGICSLRAWAGRAEGGPGGVSAARHRQAAAHDTRAPRGTPAWVALQ</sequence>
<name>A6J2E1_RAT</name>
<feature type="region of interest" description="Disordered" evidence="1">
    <location>
        <begin position="18"/>
        <end position="51"/>
    </location>
</feature>
<reference evidence="2 3" key="1">
    <citation type="submission" date="2005-07" db="EMBL/GenBank/DDBJ databases">
        <authorList>
            <person name="Mural R.J."/>
            <person name="Li P.W."/>
            <person name="Adams M.D."/>
            <person name="Amanatides P.G."/>
            <person name="Baden-Tillson H."/>
            <person name="Barnstead M."/>
            <person name="Chin S.H."/>
            <person name="Dew I."/>
            <person name="Evans C.A."/>
            <person name="Ferriera S."/>
            <person name="Flanigan M."/>
            <person name="Fosler C."/>
            <person name="Glodek A."/>
            <person name="Gu Z."/>
            <person name="Holt R.A."/>
            <person name="Jennings D."/>
            <person name="Kraft C.L."/>
            <person name="Lu F."/>
            <person name="Nguyen T."/>
            <person name="Nusskern D.R."/>
            <person name="Pfannkoch C.M."/>
            <person name="Sitter C."/>
            <person name="Sutton G.G."/>
            <person name="Venter J.C."/>
            <person name="Wang Z."/>
            <person name="Woodage T."/>
            <person name="Zheng X.H."/>
            <person name="Zhong F."/>
        </authorList>
    </citation>
    <scope>NUCLEOTIDE SEQUENCE [LARGE SCALE GENOMIC DNA]</scope>
    <source>
        <strain>BN</strain>
        <strain evidence="3">Sprague-Dawley</strain>
    </source>
</reference>
<evidence type="ECO:0000313" key="2">
    <source>
        <dbReference type="EMBL" id="EDM14080.1"/>
    </source>
</evidence>
<dbReference type="AlphaFoldDB" id="A6J2E1"/>
<accession>A6J2E1</accession>
<protein>
    <submittedName>
        <fullName evidence="2">GTP binding protein 6 (Putative) (Predicted), isoform CRA_f</fullName>
    </submittedName>
</protein>
<proteinExistence type="predicted"/>
<organism evidence="2 3">
    <name type="scientific">Rattus norvegicus</name>
    <name type="common">Rat</name>
    <dbReference type="NCBI Taxonomy" id="10116"/>
    <lineage>
        <taxon>Eukaryota</taxon>
        <taxon>Metazoa</taxon>
        <taxon>Chordata</taxon>
        <taxon>Craniata</taxon>
        <taxon>Vertebrata</taxon>
        <taxon>Euteleostomi</taxon>
        <taxon>Mammalia</taxon>
        <taxon>Eutheria</taxon>
        <taxon>Euarchontoglires</taxon>
        <taxon>Glires</taxon>
        <taxon>Rodentia</taxon>
        <taxon>Myomorpha</taxon>
        <taxon>Muroidea</taxon>
        <taxon>Muridae</taxon>
        <taxon>Murinae</taxon>
        <taxon>Rattus</taxon>
    </lineage>
</organism>
<gene>
    <name evidence="2" type="primary">Gtpbp6_predicted</name>
    <name evidence="2" type="ORF">rCG_21562</name>
</gene>
<evidence type="ECO:0000313" key="3">
    <source>
        <dbReference type="Proteomes" id="UP000234681"/>
    </source>
</evidence>
<evidence type="ECO:0000256" key="1">
    <source>
        <dbReference type="SAM" id="MobiDB-lite"/>
    </source>
</evidence>